<dbReference type="PANTHER" id="PTHR47245:SF2">
    <property type="entry name" value="PEPTIDYL-PROLYL CIS-TRANS ISOMERASE HP_0175-RELATED"/>
    <property type="match status" value="1"/>
</dbReference>
<dbReference type="GO" id="GO:0003755">
    <property type="term" value="F:peptidyl-prolyl cis-trans isomerase activity"/>
    <property type="evidence" value="ECO:0007669"/>
    <property type="project" value="UniProtKB-KW"/>
</dbReference>
<keyword evidence="4 5" id="KW-0697">Rotamase</keyword>
<name>A0A4V1AVL5_9GAMM</name>
<evidence type="ECO:0000256" key="1">
    <source>
        <dbReference type="ARBA" id="ARBA00000971"/>
    </source>
</evidence>
<evidence type="ECO:0000256" key="5">
    <source>
        <dbReference type="PROSITE-ProRule" id="PRU00278"/>
    </source>
</evidence>
<dbReference type="SUPFAM" id="SSF54534">
    <property type="entry name" value="FKBP-like"/>
    <property type="match status" value="1"/>
</dbReference>
<comment type="similarity">
    <text evidence="2">Belongs to the PpiC/parvulin rotamase family.</text>
</comment>
<evidence type="ECO:0000313" key="9">
    <source>
        <dbReference type="Proteomes" id="UP000294325"/>
    </source>
</evidence>
<evidence type="ECO:0000313" key="8">
    <source>
        <dbReference type="EMBL" id="QBQ53555.1"/>
    </source>
</evidence>
<keyword evidence="6" id="KW-0732">Signal</keyword>
<dbReference type="Gene3D" id="3.10.50.40">
    <property type="match status" value="1"/>
</dbReference>
<keyword evidence="5" id="KW-0413">Isomerase</keyword>
<evidence type="ECO:0000256" key="2">
    <source>
        <dbReference type="ARBA" id="ARBA00007656"/>
    </source>
</evidence>
<gene>
    <name evidence="8" type="ORF">E3U44_02815</name>
</gene>
<protein>
    <recommendedName>
        <fullName evidence="3">peptidylprolyl isomerase</fullName>
        <ecNumber evidence="3">5.2.1.8</ecNumber>
    </recommendedName>
</protein>
<keyword evidence="9" id="KW-1185">Reference proteome</keyword>
<reference evidence="8 9" key="1">
    <citation type="submission" date="2019-03" db="EMBL/GenBank/DDBJ databases">
        <title>The genome sequence of Nitrosococcus wardiae strain D1FHST reveals the archetypal metabolic capacity of ammonia-oxidizing Gammaproteobacteria.</title>
        <authorList>
            <person name="Wang L."/>
            <person name="Lim C.K."/>
            <person name="Hanson T.E."/>
            <person name="Dang H."/>
            <person name="Klotz M.G."/>
        </authorList>
    </citation>
    <scope>NUCLEOTIDE SEQUENCE [LARGE SCALE GENOMIC DNA]</scope>
    <source>
        <strain evidence="8 9">D1FHS</strain>
    </source>
</reference>
<dbReference type="AlphaFoldDB" id="A0A4V1AVL5"/>
<dbReference type="EMBL" id="CP038033">
    <property type="protein sequence ID" value="QBQ53555.1"/>
    <property type="molecule type" value="Genomic_DNA"/>
</dbReference>
<comment type="catalytic activity">
    <reaction evidence="1">
        <text>[protein]-peptidylproline (omega=180) = [protein]-peptidylproline (omega=0)</text>
        <dbReference type="Rhea" id="RHEA:16237"/>
        <dbReference type="Rhea" id="RHEA-COMP:10747"/>
        <dbReference type="Rhea" id="RHEA-COMP:10748"/>
        <dbReference type="ChEBI" id="CHEBI:83833"/>
        <dbReference type="ChEBI" id="CHEBI:83834"/>
        <dbReference type="EC" id="5.2.1.8"/>
    </reaction>
</comment>
<feature type="chain" id="PRO_5020713401" description="peptidylprolyl isomerase" evidence="6">
    <location>
        <begin position="31"/>
        <end position="306"/>
    </location>
</feature>
<dbReference type="Pfam" id="PF00639">
    <property type="entry name" value="Rotamase"/>
    <property type="match status" value="1"/>
</dbReference>
<dbReference type="PROSITE" id="PS50198">
    <property type="entry name" value="PPIC_PPIASE_2"/>
    <property type="match status" value="1"/>
</dbReference>
<dbReference type="InterPro" id="IPR000297">
    <property type="entry name" value="PPIase_PpiC"/>
</dbReference>
<sequence length="306" mass="34605">MKANQPNINLRAALGRFAFLGILVSTAVSATEGEVISRSSQGQLTAEDYRAYARLFDPAARERLAAQKDRMLDFALDFHSNQVLAQQAEAQGLAEDPIVQARLEKARREVLVGALMDQVVKNIDYPDFETLSRQRYAAEKAHYRLPEKRKVAHILIRPKNPECACDQREPAKIAATIMEELESGTDFAELARRYSEDRATAKQGGLLDQWLEKDSGKVVPAFEQAAFALSQPGDFSQPFETRFGRHVVQLIELEPARQLSYEEVKERLINKLRAEYRDSALLQLRGKTYPDPDKINYPTLKEVLSQ</sequence>
<organism evidence="8 9">
    <name type="scientific">Nitrosococcus wardiae</name>
    <dbReference type="NCBI Taxonomy" id="1814290"/>
    <lineage>
        <taxon>Bacteria</taxon>
        <taxon>Pseudomonadati</taxon>
        <taxon>Pseudomonadota</taxon>
        <taxon>Gammaproteobacteria</taxon>
        <taxon>Chromatiales</taxon>
        <taxon>Chromatiaceae</taxon>
        <taxon>Nitrosococcus</taxon>
    </lineage>
</organism>
<evidence type="ECO:0000256" key="3">
    <source>
        <dbReference type="ARBA" id="ARBA00013194"/>
    </source>
</evidence>
<dbReference type="InterPro" id="IPR046357">
    <property type="entry name" value="PPIase_dom_sf"/>
</dbReference>
<evidence type="ECO:0000256" key="6">
    <source>
        <dbReference type="SAM" id="SignalP"/>
    </source>
</evidence>
<feature type="signal peptide" evidence="6">
    <location>
        <begin position="1"/>
        <end position="30"/>
    </location>
</feature>
<dbReference type="OrthoDB" id="9812372at2"/>
<dbReference type="EC" id="5.2.1.8" evidence="3"/>
<evidence type="ECO:0000259" key="7">
    <source>
        <dbReference type="PROSITE" id="PS50198"/>
    </source>
</evidence>
<dbReference type="InterPro" id="IPR050245">
    <property type="entry name" value="PrsA_foldase"/>
</dbReference>
<dbReference type="KEGG" id="nwr:E3U44_02815"/>
<dbReference type="RefSeq" id="WP_134356569.1">
    <property type="nucleotide sequence ID" value="NZ_CP038033.1"/>
</dbReference>
<evidence type="ECO:0000256" key="4">
    <source>
        <dbReference type="ARBA" id="ARBA00023110"/>
    </source>
</evidence>
<proteinExistence type="inferred from homology"/>
<dbReference type="PANTHER" id="PTHR47245">
    <property type="entry name" value="PEPTIDYLPROLYL ISOMERASE"/>
    <property type="match status" value="1"/>
</dbReference>
<accession>A0A4V1AVL5</accession>
<dbReference type="Proteomes" id="UP000294325">
    <property type="component" value="Chromosome"/>
</dbReference>
<feature type="domain" description="PpiC" evidence="7">
    <location>
        <begin position="146"/>
        <end position="252"/>
    </location>
</feature>